<evidence type="ECO:0000256" key="1">
    <source>
        <dbReference type="RuleBase" id="RU363015"/>
    </source>
</evidence>
<dbReference type="NCBIfam" id="TIGR00730">
    <property type="entry name" value="Rossman fold protein, TIGR00730 family"/>
    <property type="match status" value="1"/>
</dbReference>
<comment type="similarity">
    <text evidence="1">Belongs to the LOG family.</text>
</comment>
<dbReference type="GO" id="GO:0102682">
    <property type="term" value="F:cytokinin riboside 5'-monophosphate phosphoribohydrolase activity"/>
    <property type="evidence" value="ECO:0007669"/>
    <property type="project" value="RHEA"/>
</dbReference>
<name>A0A0W1KJE4_9ACTO</name>
<dbReference type="EMBL" id="LNIZ01000006">
    <property type="protein sequence ID" value="KTF03789.1"/>
    <property type="molecule type" value="Genomic_DNA"/>
</dbReference>
<dbReference type="InterPro" id="IPR052341">
    <property type="entry name" value="LOG_family_nucleotidases"/>
</dbReference>
<keyword evidence="1" id="KW-0203">Cytokinin biosynthesis</keyword>
<protein>
    <recommendedName>
        <fullName evidence="1">Cytokinin riboside 5'-monophosphate phosphoribohydrolase</fullName>
        <ecNumber evidence="1">3.2.2.n1</ecNumber>
    </recommendedName>
</protein>
<dbReference type="PANTHER" id="PTHR43393">
    <property type="entry name" value="CYTOKININ RIBOSIDE 5'-MONOPHOSPHATE PHOSPHORIBOHYDROLASE"/>
    <property type="match status" value="1"/>
</dbReference>
<gene>
    <name evidence="2" type="primary">fas6</name>
    <name evidence="2" type="ORF">AQZ59_01388</name>
</gene>
<accession>A0A0W1KJE4</accession>
<organism evidence="2 3">
    <name type="scientific">Trueperella bernardiae</name>
    <dbReference type="NCBI Taxonomy" id="59561"/>
    <lineage>
        <taxon>Bacteria</taxon>
        <taxon>Bacillati</taxon>
        <taxon>Actinomycetota</taxon>
        <taxon>Actinomycetes</taxon>
        <taxon>Actinomycetales</taxon>
        <taxon>Actinomycetaceae</taxon>
        <taxon>Trueperella</taxon>
    </lineage>
</organism>
<dbReference type="Pfam" id="PF03641">
    <property type="entry name" value="Lysine_decarbox"/>
    <property type="match status" value="1"/>
</dbReference>
<evidence type="ECO:0000313" key="3">
    <source>
        <dbReference type="Proteomes" id="UP000054404"/>
    </source>
</evidence>
<keyword evidence="1" id="KW-0378">Hydrolase</keyword>
<dbReference type="InterPro" id="IPR005269">
    <property type="entry name" value="LOG"/>
</dbReference>
<comment type="catalytic activity">
    <reaction evidence="1">
        <text>9-ribosyl-trans-zeatin 5'-phosphate + H2O = trans-zeatin + D-ribose 5-phosphate</text>
        <dbReference type="Rhea" id="RHEA:48564"/>
        <dbReference type="ChEBI" id="CHEBI:15377"/>
        <dbReference type="ChEBI" id="CHEBI:16522"/>
        <dbReference type="ChEBI" id="CHEBI:78346"/>
        <dbReference type="ChEBI" id="CHEBI:87947"/>
        <dbReference type="EC" id="3.2.2.n1"/>
    </reaction>
</comment>
<sequence length="266" mass="29548">MHQLFICDLYACHMAKKKRYRKGPVMLRGKHIPNTTTDARLLRPFQDPSFIHSEPWRIMRIQAEFVEGFGALADLGPAISIFGSARTPEDDKYYQLAEQIARELVSHGYGIITGGGPGIMEAGNKGAHEAGGVSVGLGIELPFEQGMNQYVDVGIDFRYFFVRKMMFVKYSLGFIVMPGGYGTMDELFEALTLVQTNKVSCFPVVLVGSEYWTGLVDWIEGRLLADGYISEGHEKLFQVVDTADDAVAAVLEGVHRLAEEKRSNGK</sequence>
<dbReference type="GO" id="GO:0009691">
    <property type="term" value="P:cytokinin biosynthetic process"/>
    <property type="evidence" value="ECO:0007669"/>
    <property type="project" value="UniProtKB-UniRule"/>
</dbReference>
<evidence type="ECO:0000313" key="2">
    <source>
        <dbReference type="EMBL" id="KTF03789.1"/>
    </source>
</evidence>
<keyword evidence="3" id="KW-1185">Reference proteome</keyword>
<reference evidence="2 3" key="1">
    <citation type="submission" date="2015-11" db="EMBL/GenBank/DDBJ databases">
        <title>Draft Genome Sequence of the Type Strain Trueperella bernardiae LCDC 89-0504T, Isolated from Blood Culture.</title>
        <authorList>
            <person name="Bernier A.-M."/>
            <person name="Bernard K."/>
        </authorList>
    </citation>
    <scope>NUCLEOTIDE SEQUENCE [LARGE SCALE GENOMIC DNA]</scope>
    <source>
        <strain evidence="2 3">LCDC 89-0504</strain>
    </source>
</reference>
<dbReference type="InterPro" id="IPR031100">
    <property type="entry name" value="LOG_fam"/>
</dbReference>
<dbReference type="EC" id="3.2.2.n1" evidence="1"/>
<dbReference type="Gene3D" id="3.40.50.450">
    <property type="match status" value="1"/>
</dbReference>
<proteinExistence type="inferred from homology"/>
<dbReference type="SUPFAM" id="SSF102405">
    <property type="entry name" value="MCP/YpsA-like"/>
    <property type="match status" value="1"/>
</dbReference>
<dbReference type="AlphaFoldDB" id="A0A0W1KJE4"/>
<comment type="catalytic activity">
    <reaction evidence="1">
        <text>N(6)-(dimethylallyl)adenosine 5'-phosphate + H2O = N(6)-dimethylallyladenine + D-ribose 5-phosphate</text>
        <dbReference type="Rhea" id="RHEA:48560"/>
        <dbReference type="ChEBI" id="CHEBI:15377"/>
        <dbReference type="ChEBI" id="CHEBI:17660"/>
        <dbReference type="ChEBI" id="CHEBI:57526"/>
        <dbReference type="ChEBI" id="CHEBI:78346"/>
        <dbReference type="EC" id="3.2.2.n1"/>
    </reaction>
</comment>
<dbReference type="PANTHER" id="PTHR43393:SF2">
    <property type="entry name" value="CYTOKININ RIBOSIDE 5'-MONOPHOSPHATE PHOSPHORIBOHYDROLASE"/>
    <property type="match status" value="1"/>
</dbReference>
<comment type="caution">
    <text evidence="2">The sequence shown here is derived from an EMBL/GenBank/DDBJ whole genome shotgun (WGS) entry which is preliminary data.</text>
</comment>
<dbReference type="STRING" id="59561.AQZ59_01388"/>
<dbReference type="Proteomes" id="UP000054404">
    <property type="component" value="Unassembled WGS sequence"/>
</dbReference>
<dbReference type="PATRIC" id="fig|59561.3.peg.1382"/>
<dbReference type="GO" id="GO:0005829">
    <property type="term" value="C:cytosol"/>
    <property type="evidence" value="ECO:0007669"/>
    <property type="project" value="TreeGrafter"/>
</dbReference>
<dbReference type="FunFam" id="3.40.50.450:FF:000011">
    <property type="entry name" value="TIGR00730 family Rossman fold protein"/>
    <property type="match status" value="1"/>
</dbReference>